<organism evidence="2 3">
    <name type="scientific">Solanum commersonii</name>
    <name type="common">Commerson's wild potato</name>
    <name type="synonym">Commerson's nightshade</name>
    <dbReference type="NCBI Taxonomy" id="4109"/>
    <lineage>
        <taxon>Eukaryota</taxon>
        <taxon>Viridiplantae</taxon>
        <taxon>Streptophyta</taxon>
        <taxon>Embryophyta</taxon>
        <taxon>Tracheophyta</taxon>
        <taxon>Spermatophyta</taxon>
        <taxon>Magnoliopsida</taxon>
        <taxon>eudicotyledons</taxon>
        <taxon>Gunneridae</taxon>
        <taxon>Pentapetalae</taxon>
        <taxon>asterids</taxon>
        <taxon>lamiids</taxon>
        <taxon>Solanales</taxon>
        <taxon>Solanaceae</taxon>
        <taxon>Solanoideae</taxon>
        <taxon>Solaneae</taxon>
        <taxon>Solanum</taxon>
    </lineage>
</organism>
<evidence type="ECO:0000313" key="2">
    <source>
        <dbReference type="EMBL" id="KAG5629444.1"/>
    </source>
</evidence>
<gene>
    <name evidence="2" type="ORF">H5410_001161</name>
</gene>
<dbReference type="EMBL" id="JACXVP010000001">
    <property type="protein sequence ID" value="KAG5629444.1"/>
    <property type="molecule type" value="Genomic_DNA"/>
</dbReference>
<dbReference type="OrthoDB" id="1301438at2759"/>
<dbReference type="AlphaFoldDB" id="A0A9J6AYC1"/>
<keyword evidence="3" id="KW-1185">Reference proteome</keyword>
<keyword evidence="1" id="KW-0812">Transmembrane</keyword>
<keyword evidence="1" id="KW-1133">Transmembrane helix</keyword>
<keyword evidence="1" id="KW-0472">Membrane</keyword>
<evidence type="ECO:0000313" key="3">
    <source>
        <dbReference type="Proteomes" id="UP000824120"/>
    </source>
</evidence>
<dbReference type="Proteomes" id="UP000824120">
    <property type="component" value="Chromosome 1"/>
</dbReference>
<name>A0A9J6AYC1_SOLCO</name>
<protein>
    <submittedName>
        <fullName evidence="2">Uncharacterized protein</fullName>
    </submittedName>
</protein>
<evidence type="ECO:0000256" key="1">
    <source>
        <dbReference type="SAM" id="Phobius"/>
    </source>
</evidence>
<feature type="transmembrane region" description="Helical" evidence="1">
    <location>
        <begin position="39"/>
        <end position="60"/>
    </location>
</feature>
<comment type="caution">
    <text evidence="2">The sequence shown here is derived from an EMBL/GenBank/DDBJ whole genome shotgun (WGS) entry which is preliminary data.</text>
</comment>
<accession>A0A9J6AYC1</accession>
<sequence>MDISSTIPLNFSSYLTPLDLWNTQLYGILLEREGDSAMISWHAFLMGYGCGLVFGLFIMLSTQYPAWFSRVFEELEHIITTRTQKHKKRY</sequence>
<reference evidence="2 3" key="1">
    <citation type="submission" date="2020-09" db="EMBL/GenBank/DDBJ databases">
        <title>De no assembly of potato wild relative species, Solanum commersonii.</title>
        <authorList>
            <person name="Cho K."/>
        </authorList>
    </citation>
    <scope>NUCLEOTIDE SEQUENCE [LARGE SCALE GENOMIC DNA]</scope>
    <source>
        <strain evidence="2">LZ3.2</strain>
        <tissue evidence="2">Leaf</tissue>
    </source>
</reference>
<proteinExistence type="predicted"/>